<name>A0A928YUN9_9GAMM</name>
<dbReference type="EMBL" id="PRDL01000001">
    <property type="protein sequence ID" value="MBE8718169.1"/>
    <property type="molecule type" value="Genomic_DNA"/>
</dbReference>
<feature type="transmembrane region" description="Helical" evidence="1">
    <location>
        <begin position="140"/>
        <end position="161"/>
    </location>
</feature>
<reference evidence="2" key="1">
    <citation type="submission" date="2018-07" db="EMBL/GenBank/DDBJ databases">
        <title>Genome assembly of strain Ka43.</title>
        <authorList>
            <person name="Kukolya J."/>
            <person name="Nagy I."/>
            <person name="Horvath B."/>
            <person name="Toth A."/>
        </authorList>
    </citation>
    <scope>NUCLEOTIDE SEQUENCE</scope>
    <source>
        <strain evidence="2">KB43</strain>
    </source>
</reference>
<organism evidence="2 3">
    <name type="scientific">Cellvibrio polysaccharolyticus</name>
    <dbReference type="NCBI Taxonomy" id="2082724"/>
    <lineage>
        <taxon>Bacteria</taxon>
        <taxon>Pseudomonadati</taxon>
        <taxon>Pseudomonadota</taxon>
        <taxon>Gammaproteobacteria</taxon>
        <taxon>Cellvibrionales</taxon>
        <taxon>Cellvibrionaceae</taxon>
        <taxon>Cellvibrio</taxon>
    </lineage>
</organism>
<feature type="transmembrane region" description="Helical" evidence="1">
    <location>
        <begin position="67"/>
        <end position="89"/>
    </location>
</feature>
<dbReference type="Proteomes" id="UP000652567">
    <property type="component" value="Unassembled WGS sequence"/>
</dbReference>
<feature type="transmembrane region" description="Helical" evidence="1">
    <location>
        <begin position="101"/>
        <end position="120"/>
    </location>
</feature>
<evidence type="ECO:0000313" key="2">
    <source>
        <dbReference type="EMBL" id="MBE8718169.1"/>
    </source>
</evidence>
<protein>
    <submittedName>
        <fullName evidence="2">DUF2938 domain-containing protein</fullName>
    </submittedName>
</protein>
<keyword evidence="1" id="KW-0472">Membrane</keyword>
<dbReference type="Pfam" id="PF11158">
    <property type="entry name" value="DUF2938"/>
    <property type="match status" value="1"/>
</dbReference>
<dbReference type="InterPro" id="IPR021329">
    <property type="entry name" value="DUF2938"/>
</dbReference>
<evidence type="ECO:0000256" key="1">
    <source>
        <dbReference type="SAM" id="Phobius"/>
    </source>
</evidence>
<comment type="caution">
    <text evidence="2">The sequence shown here is derived from an EMBL/GenBank/DDBJ whole genome shotgun (WGS) entry which is preliminary data.</text>
</comment>
<keyword evidence="3" id="KW-1185">Reference proteome</keyword>
<dbReference type="RefSeq" id="WP_193910516.1">
    <property type="nucleotide sequence ID" value="NZ_PRDL01000001.1"/>
</dbReference>
<gene>
    <name evidence="2" type="ORF">C4F51_13325</name>
</gene>
<sequence length="163" mass="17171">MNSLLFTLLIGIGATGVMDAWGVLRKLLFGIPTPNYGMVGRWLAHMTHGQFRHNAIAASARVSGEEVIGWIAHYLTGISFAAILIAVWGNGWIQNPTIVPALLVGIATVAAPFLIMQPGMGAGVAASKTKNPNAARLQSLITHTVFGVGLYASGKAVQLFCSM</sequence>
<evidence type="ECO:0000313" key="3">
    <source>
        <dbReference type="Proteomes" id="UP000652567"/>
    </source>
</evidence>
<keyword evidence="1" id="KW-0812">Transmembrane</keyword>
<dbReference type="AlphaFoldDB" id="A0A928YUN9"/>
<accession>A0A928YUN9</accession>
<keyword evidence="1" id="KW-1133">Transmembrane helix</keyword>
<proteinExistence type="predicted"/>